<organism evidence="7 8">
    <name type="scientific">Parastrongyloides trichosuri</name>
    <name type="common">Possum-specific nematode worm</name>
    <dbReference type="NCBI Taxonomy" id="131310"/>
    <lineage>
        <taxon>Eukaryota</taxon>
        <taxon>Metazoa</taxon>
        <taxon>Ecdysozoa</taxon>
        <taxon>Nematoda</taxon>
        <taxon>Chromadorea</taxon>
        <taxon>Rhabditida</taxon>
        <taxon>Tylenchina</taxon>
        <taxon>Panagrolaimomorpha</taxon>
        <taxon>Strongyloidoidea</taxon>
        <taxon>Strongyloididae</taxon>
        <taxon>Parastrongyloides</taxon>
    </lineage>
</organism>
<dbReference type="Pfam" id="PF13445">
    <property type="entry name" value="zf-RING_UBOX"/>
    <property type="match status" value="1"/>
</dbReference>
<evidence type="ECO:0000256" key="1">
    <source>
        <dbReference type="ARBA" id="ARBA00022723"/>
    </source>
</evidence>
<dbReference type="STRING" id="131310.A0A0N4ZMS7"/>
<feature type="domain" description="RING-type" evidence="6">
    <location>
        <begin position="380"/>
        <end position="427"/>
    </location>
</feature>
<dbReference type="AlphaFoldDB" id="A0A0N4ZMS7"/>
<feature type="transmembrane region" description="Helical" evidence="5">
    <location>
        <begin position="67"/>
        <end position="88"/>
    </location>
</feature>
<evidence type="ECO:0000259" key="6">
    <source>
        <dbReference type="PROSITE" id="PS50089"/>
    </source>
</evidence>
<keyword evidence="5" id="KW-0472">Membrane</keyword>
<reference evidence="8" key="1">
    <citation type="submission" date="2017-02" db="UniProtKB">
        <authorList>
            <consortium name="WormBaseParasite"/>
        </authorList>
    </citation>
    <scope>IDENTIFICATION</scope>
</reference>
<evidence type="ECO:0000256" key="5">
    <source>
        <dbReference type="SAM" id="Phobius"/>
    </source>
</evidence>
<dbReference type="InterPro" id="IPR013083">
    <property type="entry name" value="Znf_RING/FYVE/PHD"/>
</dbReference>
<keyword evidence="7" id="KW-1185">Reference proteome</keyword>
<dbReference type="SMART" id="SM00184">
    <property type="entry name" value="RING"/>
    <property type="match status" value="1"/>
</dbReference>
<evidence type="ECO:0000256" key="3">
    <source>
        <dbReference type="ARBA" id="ARBA00022833"/>
    </source>
</evidence>
<dbReference type="WBParaSite" id="PTRK_0000984400.1">
    <property type="protein sequence ID" value="PTRK_0000984400.1"/>
    <property type="gene ID" value="PTRK_0000984400"/>
</dbReference>
<dbReference type="Gene3D" id="3.30.40.10">
    <property type="entry name" value="Zinc/RING finger domain, C3HC4 (zinc finger)"/>
    <property type="match status" value="1"/>
</dbReference>
<evidence type="ECO:0000256" key="4">
    <source>
        <dbReference type="PROSITE-ProRule" id="PRU00175"/>
    </source>
</evidence>
<proteinExistence type="predicted"/>
<dbReference type="PANTHER" id="PTHR25462:SF296">
    <property type="entry name" value="MEIOTIC P26, ISOFORM F"/>
    <property type="match status" value="1"/>
</dbReference>
<evidence type="ECO:0000313" key="8">
    <source>
        <dbReference type="WBParaSite" id="PTRK_0000984400.1"/>
    </source>
</evidence>
<keyword evidence="2 4" id="KW-0863">Zinc-finger</keyword>
<dbReference type="GO" id="GO:0008270">
    <property type="term" value="F:zinc ion binding"/>
    <property type="evidence" value="ECO:0007669"/>
    <property type="project" value="UniProtKB-KW"/>
</dbReference>
<protein>
    <submittedName>
        <fullName evidence="8">RING-type domain-containing protein</fullName>
    </submittedName>
</protein>
<keyword evidence="1" id="KW-0479">Metal-binding</keyword>
<keyword evidence="3" id="KW-0862">Zinc</keyword>
<keyword evidence="5" id="KW-0812">Transmembrane</keyword>
<sequence length="649" mass="76854">MNLNTQADYLIPYRCGYNLFNNISFSNDGNFGYFYDNLSTHIIRINLTNGDKTIMKFFDKDYYHKKWIGISIFIISLETVPHLVVLFYNSMKKYYQFVMFSISNNNTILFKLRETKIKLNEELKHFSYHDVQYSVGHGKDDTLIEVIFYQKNELDFWLYQLDCKEFSIVKRKGELLGRGKKRKSNTTSDELRIWEMPFIKDDNVIFLTNNKDKCMAKYTKSLTSNDSFMTVGIDELLPDRRTCTYPDYVNAIWCVSWYGDHHIFVIIVKNRESQEHYLHVWKIEDAIDNNPVCWKKYNVKLKIDKNASNFGIKLTKNKILYIHYDIEKYRDKLHKISLKAMEMNCEDMENSFVEREINIDDEIVRRKKKNSLYVDKELCCPICLELYKDPRNLNCGHSLCLTCCNLLESNINKQEITKKKVACPICREDTEIPSQGLPKNYCLEEAISFILKSKNNNDDEILCSSCMLMHNKTNSFVCLSCMNDIRNDIMIESELINDNICATCILMSHKNHLYINFQHFIKRQSFIHDQREKIRKDIDEISSQFKESVFNLISKSLLSIEQKRLQESVNLILNQETIEKDEKNNDTNFEFMISKEKITDTINNFKSDIKYLENEVIDSLENICEEIIDKRERTITIEMYNRMSKVDSV</sequence>
<dbReference type="Proteomes" id="UP000038045">
    <property type="component" value="Unplaced"/>
</dbReference>
<accession>A0A0N4ZMS7</accession>
<dbReference type="SUPFAM" id="SSF57850">
    <property type="entry name" value="RING/U-box"/>
    <property type="match status" value="1"/>
</dbReference>
<dbReference type="InterPro" id="IPR047153">
    <property type="entry name" value="TRIM45/56/19-like"/>
</dbReference>
<name>A0A0N4ZMS7_PARTI</name>
<keyword evidence="5" id="KW-1133">Transmembrane helix</keyword>
<dbReference type="InterPro" id="IPR027370">
    <property type="entry name" value="Znf-RING_euk"/>
</dbReference>
<evidence type="ECO:0000313" key="7">
    <source>
        <dbReference type="Proteomes" id="UP000038045"/>
    </source>
</evidence>
<evidence type="ECO:0000256" key="2">
    <source>
        <dbReference type="ARBA" id="ARBA00022771"/>
    </source>
</evidence>
<dbReference type="PROSITE" id="PS50089">
    <property type="entry name" value="ZF_RING_2"/>
    <property type="match status" value="1"/>
</dbReference>
<dbReference type="PANTHER" id="PTHR25462">
    <property type="entry name" value="BONUS, ISOFORM C-RELATED"/>
    <property type="match status" value="1"/>
</dbReference>
<dbReference type="InterPro" id="IPR001841">
    <property type="entry name" value="Znf_RING"/>
</dbReference>